<dbReference type="InterPro" id="IPR005714">
    <property type="entry name" value="ATPase_T3SS_FliI/YscN"/>
</dbReference>
<dbReference type="SMART" id="SM00382">
    <property type="entry name" value="AAA"/>
    <property type="match status" value="1"/>
</dbReference>
<reference evidence="12 13" key="1">
    <citation type="submission" date="2023-10" db="EMBL/GenBank/DDBJ databases">
        <title>179-bfca-hs.</title>
        <authorList>
            <person name="Miliotis G."/>
            <person name="Sengupta P."/>
            <person name="Hameed A."/>
            <person name="Chuvochina M."/>
            <person name="Mcdonagh F."/>
            <person name="Simpson A.C."/>
            <person name="Singh N.K."/>
            <person name="Rekha P.D."/>
            <person name="Raman K."/>
            <person name="Hugenholtz P."/>
            <person name="Venkateswaran K."/>
        </authorList>
    </citation>
    <scope>NUCLEOTIDE SEQUENCE [LARGE SCALE GENOMIC DNA]</scope>
    <source>
        <strain evidence="12 13">179-BFC-A-HS</strain>
    </source>
</reference>
<evidence type="ECO:0000313" key="12">
    <source>
        <dbReference type="EMBL" id="MDY0405886.1"/>
    </source>
</evidence>
<evidence type="ECO:0000259" key="11">
    <source>
        <dbReference type="SMART" id="SM00382"/>
    </source>
</evidence>
<keyword evidence="3" id="KW-0963">Cytoplasm</keyword>
<dbReference type="Pfam" id="PF18269">
    <property type="entry name" value="T3SS_ATPase_C"/>
    <property type="match status" value="1"/>
</dbReference>
<dbReference type="InterPro" id="IPR000194">
    <property type="entry name" value="ATPase_F1/V1/A1_a/bsu_nucl-bd"/>
</dbReference>
<evidence type="ECO:0000256" key="6">
    <source>
        <dbReference type="ARBA" id="ARBA00022927"/>
    </source>
</evidence>
<dbReference type="EMBL" id="JAROCA020000001">
    <property type="protein sequence ID" value="MDY0405886.1"/>
    <property type="molecule type" value="Genomic_DNA"/>
</dbReference>
<dbReference type="Gene3D" id="3.40.50.12240">
    <property type="match status" value="1"/>
</dbReference>
<evidence type="ECO:0000256" key="1">
    <source>
        <dbReference type="ARBA" id="ARBA00004496"/>
    </source>
</evidence>
<keyword evidence="2" id="KW-0813">Transport</keyword>
<evidence type="ECO:0000256" key="2">
    <source>
        <dbReference type="ARBA" id="ARBA00022448"/>
    </source>
</evidence>
<dbReference type="CDD" id="cd18117">
    <property type="entry name" value="ATP-synt_flagellum-secretory_path_III_N"/>
    <property type="match status" value="1"/>
</dbReference>
<gene>
    <name evidence="12" type="primary">fliI</name>
    <name evidence="12" type="ORF">P5G51_011215</name>
</gene>
<dbReference type="InterPro" id="IPR022425">
    <property type="entry name" value="FliI_clade2"/>
</dbReference>
<comment type="caution">
    <text evidence="12">The sequence shown here is derived from an EMBL/GenBank/DDBJ whole genome shotgun (WGS) entry which is preliminary data.</text>
</comment>
<dbReference type="InterPro" id="IPR040627">
    <property type="entry name" value="T3SS_ATPase_C"/>
</dbReference>
<keyword evidence="4" id="KW-0547">Nucleotide-binding</keyword>
<dbReference type="InterPro" id="IPR027417">
    <property type="entry name" value="P-loop_NTPase"/>
</dbReference>
<dbReference type="PROSITE" id="PS00152">
    <property type="entry name" value="ATPASE_ALPHA_BETA"/>
    <property type="match status" value="1"/>
</dbReference>
<proteinExistence type="predicted"/>
<dbReference type="Pfam" id="PF02874">
    <property type="entry name" value="ATP-synt_ab_N"/>
    <property type="match status" value="1"/>
</dbReference>
<keyword evidence="13" id="KW-1185">Reference proteome</keyword>
<sequence length="456" mass="49439">MDVEKIQQVIERMDSYKHYGKVMQVVGLMIESIGPQATIGDVCLIHPANKRKSPVMAEVVGFNKKMIMLMPYSEVTEIGPGCLVESTGKPLTVKVGQPLLGSVVDSLGRKLDQSMLPKGLTNCITEQAPPNPMLRPPIAEPIQVGVKAIDALLTMGKGQRIGIFAGSGVGKSTLLGMIARNSSADINVIALIGERGREVREFIEKDLTAEGLKKSIVVVATSDQPALMRIKGAYTATAISEYFRNQGYDVNLMMDSVTRVAMAQREVGLAVGEPPTTKGYTPSVFAMLPKLLERAGTNQQGTITGLYTVLVDGDDMNDIIADTVRGILDGHFVMDRQLAERGQYPAINILKSISRVMNQIVDADHLAAAQQIRSLMAVYEENHELIQIGAYKNGSNAEIDTAIYFHDKILDFLKQGTNDYVTLDDSIASMKQLLNGGMTDGTNCHLYKASGYTGKG</sequence>
<keyword evidence="12" id="KW-0282">Flagellum</keyword>
<dbReference type="CDD" id="cd18114">
    <property type="entry name" value="ATP-synt_flagellum-secretory_path_III_C"/>
    <property type="match status" value="1"/>
</dbReference>
<dbReference type="InterPro" id="IPR004100">
    <property type="entry name" value="ATPase_F1/V1/A1_a/bsu_N"/>
</dbReference>
<evidence type="ECO:0000256" key="3">
    <source>
        <dbReference type="ARBA" id="ARBA00022490"/>
    </source>
</evidence>
<protein>
    <submittedName>
        <fullName evidence="12">Flagellar protein export ATPase FliI</fullName>
    </submittedName>
</protein>
<dbReference type="InterPro" id="IPR003593">
    <property type="entry name" value="AAA+_ATPase"/>
</dbReference>
<feature type="domain" description="AAA+ ATPase" evidence="11">
    <location>
        <begin position="157"/>
        <end position="338"/>
    </location>
</feature>
<dbReference type="CDD" id="cd01136">
    <property type="entry name" value="ATPase_flagellum-secretory_path_III"/>
    <property type="match status" value="1"/>
</dbReference>
<evidence type="ECO:0000313" key="13">
    <source>
        <dbReference type="Proteomes" id="UP001228376"/>
    </source>
</evidence>
<evidence type="ECO:0000256" key="8">
    <source>
        <dbReference type="ARBA" id="ARBA00023065"/>
    </source>
</evidence>
<name>A0ABU5CHV8_9BACI</name>
<dbReference type="InterPro" id="IPR020003">
    <property type="entry name" value="ATPase_a/bsu_AS"/>
</dbReference>
<evidence type="ECO:0000256" key="7">
    <source>
        <dbReference type="ARBA" id="ARBA00022967"/>
    </source>
</evidence>
<accession>A0ABU5CHV8</accession>
<evidence type="ECO:0000256" key="5">
    <source>
        <dbReference type="ARBA" id="ARBA00022840"/>
    </source>
</evidence>
<keyword evidence="9" id="KW-0066">ATP synthesis</keyword>
<dbReference type="NCBIfam" id="TIGR03497">
    <property type="entry name" value="FliI_clade2"/>
    <property type="match status" value="1"/>
</dbReference>
<keyword evidence="5" id="KW-0067">ATP-binding</keyword>
<comment type="catalytic activity">
    <reaction evidence="10">
        <text>ATP + H2O + cellular proteinSide 1 = ADP + phosphate + cellular proteinSide 2.</text>
        <dbReference type="EC" id="7.4.2.8"/>
    </reaction>
</comment>
<dbReference type="RefSeq" id="WP_320384626.1">
    <property type="nucleotide sequence ID" value="NZ_JAROCA020000001.1"/>
</dbReference>
<keyword evidence="12" id="KW-0966">Cell projection</keyword>
<keyword evidence="7" id="KW-1278">Translocase</keyword>
<keyword evidence="12" id="KW-0969">Cilium</keyword>
<organism evidence="12 13">
    <name type="scientific">Tigheibacillus jepli</name>
    <dbReference type="NCBI Taxonomy" id="3035914"/>
    <lineage>
        <taxon>Bacteria</taxon>
        <taxon>Bacillati</taxon>
        <taxon>Bacillota</taxon>
        <taxon>Bacilli</taxon>
        <taxon>Bacillales</taxon>
        <taxon>Bacillaceae</taxon>
        <taxon>Tigheibacillus</taxon>
    </lineage>
</organism>
<dbReference type="InterPro" id="IPR050053">
    <property type="entry name" value="ATPase_alpha/beta_chains"/>
</dbReference>
<evidence type="ECO:0000256" key="10">
    <source>
        <dbReference type="ARBA" id="ARBA00034006"/>
    </source>
</evidence>
<keyword evidence="8" id="KW-0406">Ion transport</keyword>
<comment type="subcellular location">
    <subcellularLocation>
        <location evidence="1">Cytoplasm</location>
    </subcellularLocation>
</comment>
<keyword evidence="6" id="KW-0653">Protein transport</keyword>
<dbReference type="Pfam" id="PF00006">
    <property type="entry name" value="ATP-synt_ab"/>
    <property type="match status" value="1"/>
</dbReference>
<dbReference type="PANTHER" id="PTHR15184">
    <property type="entry name" value="ATP SYNTHASE"/>
    <property type="match status" value="1"/>
</dbReference>
<dbReference type="Proteomes" id="UP001228376">
    <property type="component" value="Unassembled WGS sequence"/>
</dbReference>
<dbReference type="NCBIfam" id="TIGR01026">
    <property type="entry name" value="fliI_yscN"/>
    <property type="match status" value="1"/>
</dbReference>
<dbReference type="PANTHER" id="PTHR15184:SF9">
    <property type="entry name" value="SPI-1 TYPE 3 SECRETION SYSTEM ATPASE"/>
    <property type="match status" value="1"/>
</dbReference>
<dbReference type="SUPFAM" id="SSF52540">
    <property type="entry name" value="P-loop containing nucleoside triphosphate hydrolases"/>
    <property type="match status" value="1"/>
</dbReference>
<evidence type="ECO:0000256" key="9">
    <source>
        <dbReference type="ARBA" id="ARBA00023310"/>
    </source>
</evidence>
<evidence type="ECO:0000256" key="4">
    <source>
        <dbReference type="ARBA" id="ARBA00022741"/>
    </source>
</evidence>